<evidence type="ECO:0000259" key="11">
    <source>
        <dbReference type="Pfam" id="PF02852"/>
    </source>
</evidence>
<keyword evidence="8" id="KW-0520">NAD</keyword>
<protein>
    <submittedName>
        <fullName evidence="13">FAD-dependent oxidoreductase</fullName>
    </submittedName>
</protein>
<evidence type="ECO:0000313" key="13">
    <source>
        <dbReference type="EMBL" id="NGQ90747.1"/>
    </source>
</evidence>
<dbReference type="PIRSF" id="PIRSF000350">
    <property type="entry name" value="Mercury_reductase_MerA"/>
    <property type="match status" value="1"/>
</dbReference>
<dbReference type="Proteomes" id="UP000474758">
    <property type="component" value="Unassembled WGS sequence"/>
</dbReference>
<feature type="binding site" evidence="8">
    <location>
        <begin position="177"/>
        <end position="184"/>
    </location>
    <ligand>
        <name>NAD(+)</name>
        <dbReference type="ChEBI" id="CHEBI:57540"/>
    </ligand>
</feature>
<feature type="binding site" evidence="8">
    <location>
        <position position="304"/>
    </location>
    <ligand>
        <name>FAD</name>
        <dbReference type="ChEBI" id="CHEBI:57692"/>
    </ligand>
</feature>
<comment type="cofactor">
    <cofactor evidence="8">
        <name>FAD</name>
        <dbReference type="ChEBI" id="CHEBI:57692"/>
    </cofactor>
    <text evidence="8">Binds 1 FAD per subunit.</text>
</comment>
<feature type="binding site" evidence="8">
    <location>
        <begin position="140"/>
        <end position="142"/>
    </location>
    <ligand>
        <name>FAD</name>
        <dbReference type="ChEBI" id="CHEBI:57692"/>
    </ligand>
</feature>
<evidence type="ECO:0000256" key="6">
    <source>
        <dbReference type="ARBA" id="ARBA00023157"/>
    </source>
</evidence>
<evidence type="ECO:0000256" key="4">
    <source>
        <dbReference type="ARBA" id="ARBA00022857"/>
    </source>
</evidence>
<organism evidence="13 14">
    <name type="scientific">Paragemmobacter kunshanensis</name>
    <dbReference type="NCBI Taxonomy" id="2583234"/>
    <lineage>
        <taxon>Bacteria</taxon>
        <taxon>Pseudomonadati</taxon>
        <taxon>Pseudomonadota</taxon>
        <taxon>Alphaproteobacteria</taxon>
        <taxon>Rhodobacterales</taxon>
        <taxon>Paracoccaceae</taxon>
        <taxon>Paragemmobacter</taxon>
    </lineage>
</organism>
<dbReference type="SUPFAM" id="SSF55424">
    <property type="entry name" value="FAD/NAD-linked reductases, dimerisation (C-terminal) domain"/>
    <property type="match status" value="1"/>
</dbReference>
<feature type="binding site" evidence="8">
    <location>
        <position position="200"/>
    </location>
    <ligand>
        <name>NAD(+)</name>
        <dbReference type="ChEBI" id="CHEBI:57540"/>
    </ligand>
</feature>
<name>A0A6M1TSH2_9RHOB</name>
<feature type="binding site" evidence="8">
    <location>
        <position position="52"/>
    </location>
    <ligand>
        <name>FAD</name>
        <dbReference type="ChEBI" id="CHEBI:57692"/>
    </ligand>
</feature>
<dbReference type="InterPro" id="IPR023753">
    <property type="entry name" value="FAD/NAD-binding_dom"/>
</dbReference>
<keyword evidence="14" id="KW-1185">Reference proteome</keyword>
<proteinExistence type="inferred from homology"/>
<dbReference type="AlphaFoldDB" id="A0A6M1TSH2"/>
<dbReference type="PRINTS" id="PR00411">
    <property type="entry name" value="PNDRDTASEI"/>
</dbReference>
<dbReference type="InterPro" id="IPR012999">
    <property type="entry name" value="Pyr_OxRdtase_I_AS"/>
</dbReference>
<keyword evidence="8" id="KW-0547">Nucleotide-binding</keyword>
<dbReference type="GO" id="GO:0003955">
    <property type="term" value="F:NAD(P)H dehydrogenase (quinone) activity"/>
    <property type="evidence" value="ECO:0007669"/>
    <property type="project" value="TreeGrafter"/>
</dbReference>
<dbReference type="EMBL" id="JAALFE010000005">
    <property type="protein sequence ID" value="NGQ90747.1"/>
    <property type="molecule type" value="Genomic_DNA"/>
</dbReference>
<keyword evidence="4" id="KW-0521">NADP</keyword>
<comment type="similarity">
    <text evidence="1 10">Belongs to the class-I pyridine nucleotide-disulfide oxidoreductase family.</text>
</comment>
<dbReference type="InterPro" id="IPR016156">
    <property type="entry name" value="FAD/NAD-linked_Rdtase_dimer_sf"/>
</dbReference>
<keyword evidence="6" id="KW-1015">Disulfide bond</keyword>
<dbReference type="InterPro" id="IPR004099">
    <property type="entry name" value="Pyr_nucl-diS_OxRdtase_dimer"/>
</dbReference>
<gene>
    <name evidence="13" type="ORF">G5V65_07540</name>
</gene>
<comment type="caution">
    <text evidence="13">The sequence shown here is derived from an EMBL/GenBank/DDBJ whole genome shotgun (WGS) entry which is preliminary data.</text>
</comment>
<keyword evidence="3 8" id="KW-0274">FAD</keyword>
<dbReference type="Gene3D" id="3.50.50.60">
    <property type="entry name" value="FAD/NAD(P)-binding domain"/>
    <property type="match status" value="2"/>
</dbReference>
<dbReference type="Pfam" id="PF02852">
    <property type="entry name" value="Pyr_redox_dim"/>
    <property type="match status" value="1"/>
</dbReference>
<dbReference type="Pfam" id="PF07992">
    <property type="entry name" value="Pyr_redox_2"/>
    <property type="match status" value="1"/>
</dbReference>
<dbReference type="PANTHER" id="PTHR43014:SF2">
    <property type="entry name" value="MERCURIC REDUCTASE"/>
    <property type="match status" value="1"/>
</dbReference>
<evidence type="ECO:0000259" key="12">
    <source>
        <dbReference type="Pfam" id="PF07992"/>
    </source>
</evidence>
<feature type="domain" description="FAD/NAD(P)-binding" evidence="12">
    <location>
        <begin position="7"/>
        <end position="318"/>
    </location>
</feature>
<sequence>MQEIRTDICVIGAGSGGLSVAAGAVQMGARVVLIEGAEMGGDCLNAGCVPSKALIAAAEAAEVQRASVRFGVAAVEPVVDFGAVKDHVAGVIAGIAPVDSQERFEGLGCEVIRDWARFVSPKAVEAGGRRILARRFVIATGSRAVVPPVPGIESVPYLTNETVFGLRERPGHLLILGGGPIGMEMAQAHRRLGCAVTVIEAGRALGREDPEAAAVVLEALRAEGVRIVEGKGVVRLRALEPGVEAVLADGTVIAGTHLLVAAGRRVALEGLGLEAAGVAHDARGVTVGANLRSTSNRRVFAVGDAAGGMQFTHLAGYHAGIVIRQAVLGLPAKARTDHIPRVTFTDPELAQVGPDEAAARAIWGERLTVSRSEFHHNDRAQAMRAGGGFAKVMIAKGRVVGATVVGPHAGEVLAPLALAVSARMKVSALAGVVLPYPTLAEIGKRAAGAYFSPKLFDNPALKRFVGLVQRILP</sequence>
<feature type="domain" description="Pyridine nucleotide-disulphide oxidoreductase dimerisation" evidence="11">
    <location>
        <begin position="339"/>
        <end position="446"/>
    </location>
</feature>
<evidence type="ECO:0000256" key="9">
    <source>
        <dbReference type="PIRSR" id="PIRSR000350-4"/>
    </source>
</evidence>
<accession>A0A6M1TSH2</accession>
<dbReference type="PRINTS" id="PR00368">
    <property type="entry name" value="FADPNR"/>
</dbReference>
<dbReference type="GO" id="GO:0016668">
    <property type="term" value="F:oxidoreductase activity, acting on a sulfur group of donors, NAD(P) as acceptor"/>
    <property type="evidence" value="ECO:0007669"/>
    <property type="project" value="InterPro"/>
</dbReference>
<dbReference type="InterPro" id="IPR036188">
    <property type="entry name" value="FAD/NAD-bd_sf"/>
</dbReference>
<evidence type="ECO:0000256" key="1">
    <source>
        <dbReference type="ARBA" id="ARBA00007532"/>
    </source>
</evidence>
<dbReference type="InterPro" id="IPR001100">
    <property type="entry name" value="Pyr_nuc-diS_OxRdtase"/>
</dbReference>
<evidence type="ECO:0000256" key="3">
    <source>
        <dbReference type="ARBA" id="ARBA00022827"/>
    </source>
</evidence>
<keyword evidence="2 10" id="KW-0285">Flavoprotein</keyword>
<dbReference type="PROSITE" id="PS00076">
    <property type="entry name" value="PYRIDINE_REDOX_1"/>
    <property type="match status" value="1"/>
</dbReference>
<evidence type="ECO:0000256" key="2">
    <source>
        <dbReference type="ARBA" id="ARBA00022630"/>
    </source>
</evidence>
<dbReference type="PANTHER" id="PTHR43014">
    <property type="entry name" value="MERCURIC REDUCTASE"/>
    <property type="match status" value="1"/>
</dbReference>
<evidence type="ECO:0000256" key="8">
    <source>
        <dbReference type="PIRSR" id="PIRSR000350-3"/>
    </source>
</evidence>
<reference evidence="13 14" key="1">
    <citation type="submission" date="2020-02" db="EMBL/GenBank/DDBJ databases">
        <title>Rhodobacter translucens sp. nov., a novel bacterium isolated from activated sludge.</title>
        <authorList>
            <person name="Liu J."/>
        </authorList>
    </citation>
    <scope>NUCLEOTIDE SEQUENCE [LARGE SCALE GENOMIC DNA]</scope>
    <source>
        <strain evidence="13 14">HX-7-19</strain>
    </source>
</reference>
<evidence type="ECO:0000256" key="5">
    <source>
        <dbReference type="ARBA" id="ARBA00023002"/>
    </source>
</evidence>
<keyword evidence="5 10" id="KW-0560">Oxidoreductase</keyword>
<dbReference type="SUPFAM" id="SSF51905">
    <property type="entry name" value="FAD/NAD(P)-binding domain"/>
    <property type="match status" value="1"/>
</dbReference>
<evidence type="ECO:0000313" key="14">
    <source>
        <dbReference type="Proteomes" id="UP000474758"/>
    </source>
</evidence>
<dbReference type="Gene3D" id="3.30.390.30">
    <property type="match status" value="1"/>
</dbReference>
<evidence type="ECO:0000256" key="7">
    <source>
        <dbReference type="ARBA" id="ARBA00023284"/>
    </source>
</evidence>
<keyword evidence="7 10" id="KW-0676">Redox-active center</keyword>
<dbReference type="RefSeq" id="WP_165048542.1">
    <property type="nucleotide sequence ID" value="NZ_JAALFE010000005.1"/>
</dbReference>
<evidence type="ECO:0000256" key="10">
    <source>
        <dbReference type="RuleBase" id="RU003691"/>
    </source>
</evidence>
<dbReference type="GO" id="GO:0050660">
    <property type="term" value="F:flavin adenine dinucleotide binding"/>
    <property type="evidence" value="ECO:0007669"/>
    <property type="project" value="TreeGrafter"/>
</dbReference>
<feature type="disulfide bond" description="Redox-active" evidence="9">
    <location>
        <begin position="43"/>
        <end position="48"/>
    </location>
</feature>
<feature type="binding site" evidence="8">
    <location>
        <position position="263"/>
    </location>
    <ligand>
        <name>NAD(+)</name>
        <dbReference type="ChEBI" id="CHEBI:57540"/>
    </ligand>
</feature>